<dbReference type="AlphaFoldDB" id="A8H7X9"/>
<gene>
    <name evidence="4" type="ordered locus">Spea_3351</name>
</gene>
<dbReference type="Pfam" id="PF03703">
    <property type="entry name" value="bPH_2"/>
    <property type="match status" value="1"/>
</dbReference>
<dbReference type="RefSeq" id="WP_012156565.1">
    <property type="nucleotide sequence ID" value="NC_009901.1"/>
</dbReference>
<dbReference type="KEGG" id="spl:Spea_3351"/>
<dbReference type="PANTHER" id="PTHR34473:SF3">
    <property type="entry name" value="TRANSMEMBRANE PROTEIN-RELATED"/>
    <property type="match status" value="1"/>
</dbReference>
<dbReference type="EMBL" id="CP000851">
    <property type="protein sequence ID" value="ABV88666.1"/>
    <property type="molecule type" value="Genomic_DNA"/>
</dbReference>
<evidence type="ECO:0000256" key="1">
    <source>
        <dbReference type="SAM" id="MobiDB-lite"/>
    </source>
</evidence>
<dbReference type="Proteomes" id="UP000002608">
    <property type="component" value="Chromosome"/>
</dbReference>
<dbReference type="eggNOG" id="COG3402">
    <property type="taxonomic scope" value="Bacteria"/>
</dbReference>
<dbReference type="STRING" id="398579.Spea_3351"/>
<feature type="transmembrane region" description="Helical" evidence="2">
    <location>
        <begin position="74"/>
        <end position="94"/>
    </location>
</feature>
<keyword evidence="2" id="KW-0472">Membrane</keyword>
<dbReference type="InterPro" id="IPR005182">
    <property type="entry name" value="YdbS-like_PH"/>
</dbReference>
<proteinExistence type="predicted"/>
<dbReference type="PANTHER" id="PTHR34473">
    <property type="entry name" value="UPF0699 TRANSMEMBRANE PROTEIN YDBS"/>
    <property type="match status" value="1"/>
</dbReference>
<feature type="region of interest" description="Disordered" evidence="1">
    <location>
        <begin position="185"/>
        <end position="216"/>
    </location>
</feature>
<name>A8H7X9_SHEPA</name>
<reference evidence="4 5" key="1">
    <citation type="submission" date="2007-10" db="EMBL/GenBank/DDBJ databases">
        <title>Complete sequence of Shewanella pealeana ATCC 700345.</title>
        <authorList>
            <consortium name="US DOE Joint Genome Institute"/>
            <person name="Copeland A."/>
            <person name="Lucas S."/>
            <person name="Lapidus A."/>
            <person name="Barry K."/>
            <person name="Glavina del Rio T."/>
            <person name="Dalin E."/>
            <person name="Tice H."/>
            <person name="Pitluck S."/>
            <person name="Chertkov O."/>
            <person name="Brettin T."/>
            <person name="Bruce D."/>
            <person name="Detter J.C."/>
            <person name="Han C."/>
            <person name="Schmutz J."/>
            <person name="Larimer F."/>
            <person name="Land M."/>
            <person name="Hauser L."/>
            <person name="Kyrpides N."/>
            <person name="Kim E."/>
            <person name="Zhao J.-S.Z."/>
            <person name="Manno D."/>
            <person name="Hawari J."/>
            <person name="Richardson P."/>
        </authorList>
    </citation>
    <scope>NUCLEOTIDE SEQUENCE [LARGE SCALE GENOMIC DNA]</scope>
    <source>
        <strain evidence="5">ATCC 700345 / ANG-SQ1</strain>
    </source>
</reference>
<evidence type="ECO:0000256" key="2">
    <source>
        <dbReference type="SAM" id="Phobius"/>
    </source>
</evidence>
<keyword evidence="2" id="KW-1133">Transmembrane helix</keyword>
<dbReference type="OrthoDB" id="1750577at2"/>
<dbReference type="HOGENOM" id="CLU_1276886_0_0_6"/>
<keyword evidence="5" id="KW-1185">Reference proteome</keyword>
<feature type="domain" description="YdbS-like PH" evidence="3">
    <location>
        <begin position="104"/>
        <end position="178"/>
    </location>
</feature>
<evidence type="ECO:0000313" key="5">
    <source>
        <dbReference type="Proteomes" id="UP000002608"/>
    </source>
</evidence>
<protein>
    <submittedName>
        <fullName evidence="4">Membrane-flanked domain</fullName>
    </submittedName>
</protein>
<keyword evidence="2" id="KW-0812">Transmembrane</keyword>
<organism evidence="4 5">
    <name type="scientific">Shewanella pealeana (strain ATCC 700345 / ANG-SQ1)</name>
    <dbReference type="NCBI Taxonomy" id="398579"/>
    <lineage>
        <taxon>Bacteria</taxon>
        <taxon>Pseudomonadati</taxon>
        <taxon>Pseudomonadota</taxon>
        <taxon>Gammaproteobacteria</taxon>
        <taxon>Alteromonadales</taxon>
        <taxon>Shewanellaceae</taxon>
        <taxon>Shewanella</taxon>
    </lineage>
</organism>
<sequence length="216" mass="24080">MDSSKNISNEADSINEQACHDLIAPSEWQGFDQVLLQPVDKRHYTQVLCESLIFGGIAFIAVSLAVFLPRELQLPLLLAVLTGLLLLLATVGYLRDRHAKSLAYATCEHELIMQKGFWWVKRTSLPYSRLQHVSLSHGPLERHFNLSTIKCFSAGSGSAEIELPGIEQDTAEHLRQHLLAQAAKANPQLPLEMASQQKELEDTPQTITPERSNDDS</sequence>
<evidence type="ECO:0000259" key="3">
    <source>
        <dbReference type="Pfam" id="PF03703"/>
    </source>
</evidence>
<accession>A8H7X9</accession>
<evidence type="ECO:0000313" key="4">
    <source>
        <dbReference type="EMBL" id="ABV88666.1"/>
    </source>
</evidence>
<feature type="transmembrane region" description="Helical" evidence="2">
    <location>
        <begin position="47"/>
        <end position="68"/>
    </location>
</feature>